<evidence type="ECO:0000313" key="1">
    <source>
        <dbReference type="EMBL" id="KAF2402364.1"/>
    </source>
</evidence>
<protein>
    <recommendedName>
        <fullName evidence="3">Kinetochore protein mis14</fullName>
    </recommendedName>
</protein>
<evidence type="ECO:0008006" key="3">
    <source>
        <dbReference type="Google" id="ProtNLM"/>
    </source>
</evidence>
<organism evidence="1 2">
    <name type="scientific">Trichodelitschia bisporula</name>
    <dbReference type="NCBI Taxonomy" id="703511"/>
    <lineage>
        <taxon>Eukaryota</taxon>
        <taxon>Fungi</taxon>
        <taxon>Dikarya</taxon>
        <taxon>Ascomycota</taxon>
        <taxon>Pezizomycotina</taxon>
        <taxon>Dothideomycetes</taxon>
        <taxon>Dothideomycetes incertae sedis</taxon>
        <taxon>Phaeotrichales</taxon>
        <taxon>Phaeotrichaceae</taxon>
        <taxon>Trichodelitschia</taxon>
    </lineage>
</organism>
<reference evidence="1" key="1">
    <citation type="journal article" date="2020" name="Stud. Mycol.">
        <title>101 Dothideomycetes genomes: a test case for predicting lifestyles and emergence of pathogens.</title>
        <authorList>
            <person name="Haridas S."/>
            <person name="Albert R."/>
            <person name="Binder M."/>
            <person name="Bloem J."/>
            <person name="Labutti K."/>
            <person name="Salamov A."/>
            <person name="Andreopoulos B."/>
            <person name="Baker S."/>
            <person name="Barry K."/>
            <person name="Bills G."/>
            <person name="Bluhm B."/>
            <person name="Cannon C."/>
            <person name="Castanera R."/>
            <person name="Culley D."/>
            <person name="Daum C."/>
            <person name="Ezra D."/>
            <person name="Gonzalez J."/>
            <person name="Henrissat B."/>
            <person name="Kuo A."/>
            <person name="Liang C."/>
            <person name="Lipzen A."/>
            <person name="Lutzoni F."/>
            <person name="Magnuson J."/>
            <person name="Mondo S."/>
            <person name="Nolan M."/>
            <person name="Ohm R."/>
            <person name="Pangilinan J."/>
            <person name="Park H.-J."/>
            <person name="Ramirez L."/>
            <person name="Alfaro M."/>
            <person name="Sun H."/>
            <person name="Tritt A."/>
            <person name="Yoshinaga Y."/>
            <person name="Zwiers L.-H."/>
            <person name="Turgeon B."/>
            <person name="Goodwin S."/>
            <person name="Spatafora J."/>
            <person name="Crous P."/>
            <person name="Grigoriev I."/>
        </authorList>
    </citation>
    <scope>NUCLEOTIDE SEQUENCE</scope>
    <source>
        <strain evidence="1">CBS 262.69</strain>
    </source>
</reference>
<dbReference type="AlphaFoldDB" id="A0A6G1I2F0"/>
<dbReference type="InterPro" id="IPR013950">
    <property type="entry name" value="Mis14/Nsl1"/>
</dbReference>
<dbReference type="Pfam" id="PF08641">
    <property type="entry name" value="Mis14"/>
    <property type="match status" value="1"/>
</dbReference>
<accession>A0A6G1I2F0</accession>
<dbReference type="EMBL" id="ML996691">
    <property type="protein sequence ID" value="KAF2402364.1"/>
    <property type="molecule type" value="Genomic_DNA"/>
</dbReference>
<keyword evidence="2" id="KW-1185">Reference proteome</keyword>
<dbReference type="Proteomes" id="UP000799640">
    <property type="component" value="Unassembled WGS sequence"/>
</dbReference>
<dbReference type="PANTHER" id="PTHR31749">
    <property type="entry name" value="KINETOCHORE-ASSOCIATED PROTEIN NSL1 HOMOLOG"/>
    <property type="match status" value="1"/>
</dbReference>
<proteinExistence type="predicted"/>
<evidence type="ECO:0000313" key="2">
    <source>
        <dbReference type="Proteomes" id="UP000799640"/>
    </source>
</evidence>
<dbReference type="OrthoDB" id="2135762at2759"/>
<sequence>MSSPTPRASELRKIELQSLADLRHLHATALRAALAKLDAAFPPSAAAADAPTGSADDALRARVQELIEGYVRATFEAVRANVWVNGVDVPAGVTLDEGLAAEVEEEFEPLDTNLASRIRALEATKETLTEKVADLRRGAPAKAASDFKARWEEEEKAFEAWFEERRAEEERAAAQGEDDVRLERWDEVRATWERGTEGLVALKGGLTETVARLERAKAVVEHLDGK</sequence>
<dbReference type="GO" id="GO:0000070">
    <property type="term" value="P:mitotic sister chromatid segregation"/>
    <property type="evidence" value="ECO:0007669"/>
    <property type="project" value="InterPro"/>
</dbReference>
<gene>
    <name evidence="1" type="ORF">EJ06DRAFT_490740</name>
</gene>
<dbReference type="PANTHER" id="PTHR31749:SF3">
    <property type="entry name" value="KINETOCHORE-ASSOCIATED PROTEIN NSL1 HOMOLOG"/>
    <property type="match status" value="1"/>
</dbReference>
<name>A0A6G1I2F0_9PEZI</name>
<dbReference type="GO" id="GO:0000444">
    <property type="term" value="C:MIS12/MIND type complex"/>
    <property type="evidence" value="ECO:0007669"/>
    <property type="project" value="TreeGrafter"/>
</dbReference>